<dbReference type="EMBL" id="UASN01000016">
    <property type="protein sequence ID" value="SPX54584.1"/>
    <property type="molecule type" value="Genomic_DNA"/>
</dbReference>
<name>A0A2X1QGH0_KLEPN</name>
<dbReference type="EC" id="6.3.5.3" evidence="2"/>
<dbReference type="InterPro" id="IPR010918">
    <property type="entry name" value="PurM-like_C_dom"/>
</dbReference>
<feature type="domain" description="PurM-like C-terminal" evidence="1">
    <location>
        <begin position="14"/>
        <end position="59"/>
    </location>
</feature>
<dbReference type="Proteomes" id="UP000251123">
    <property type="component" value="Unassembled WGS sequence"/>
</dbReference>
<keyword evidence="2" id="KW-0436">Ligase</keyword>
<dbReference type="PANTHER" id="PTHR10099:SF1">
    <property type="entry name" value="PHOSPHORIBOSYLFORMYLGLYCINAMIDINE SYNTHASE"/>
    <property type="match status" value="1"/>
</dbReference>
<protein>
    <submittedName>
        <fullName evidence="2">Phosphoribosylformylglycinamidine synthase</fullName>
        <ecNumber evidence="2">6.3.5.3</ecNumber>
    </submittedName>
</protein>
<evidence type="ECO:0000259" key="1">
    <source>
        <dbReference type="Pfam" id="PF02769"/>
    </source>
</evidence>
<proteinExistence type="predicted"/>
<reference evidence="2 3" key="1">
    <citation type="submission" date="2018-06" db="EMBL/GenBank/DDBJ databases">
        <authorList>
            <consortium name="Pathogen Informatics"/>
            <person name="Doyle S."/>
        </authorList>
    </citation>
    <scope>NUCLEOTIDE SEQUENCE [LARGE SCALE GENOMIC DNA]</scope>
    <source>
        <strain evidence="2 3">NCTC9601</strain>
    </source>
</reference>
<dbReference type="GO" id="GO:0004642">
    <property type="term" value="F:phosphoribosylformylglycinamidine synthase activity"/>
    <property type="evidence" value="ECO:0007669"/>
    <property type="project" value="UniProtKB-EC"/>
</dbReference>
<accession>A0A2X1QGH0</accession>
<organism evidence="2 3">
    <name type="scientific">Klebsiella pneumoniae</name>
    <dbReference type="NCBI Taxonomy" id="573"/>
    <lineage>
        <taxon>Bacteria</taxon>
        <taxon>Pseudomonadati</taxon>
        <taxon>Pseudomonadota</taxon>
        <taxon>Gammaproteobacteria</taxon>
        <taxon>Enterobacterales</taxon>
        <taxon>Enterobacteriaceae</taxon>
        <taxon>Klebsiella/Raoultella group</taxon>
        <taxon>Klebsiella</taxon>
        <taxon>Klebsiella pneumoniae complex</taxon>
    </lineage>
</organism>
<dbReference type="SUPFAM" id="SSF56042">
    <property type="entry name" value="PurM C-terminal domain-like"/>
    <property type="match status" value="1"/>
</dbReference>
<dbReference type="Pfam" id="PF02769">
    <property type="entry name" value="AIRS_C"/>
    <property type="match status" value="1"/>
</dbReference>
<dbReference type="AlphaFoldDB" id="A0A2X1QGH0"/>
<dbReference type="GO" id="GO:0006164">
    <property type="term" value="P:purine nucleotide biosynthetic process"/>
    <property type="evidence" value="ECO:0007669"/>
    <property type="project" value="TreeGrafter"/>
</dbReference>
<evidence type="ECO:0000313" key="3">
    <source>
        <dbReference type="Proteomes" id="UP000251123"/>
    </source>
</evidence>
<evidence type="ECO:0000313" key="2">
    <source>
        <dbReference type="EMBL" id="SPX54584.1"/>
    </source>
</evidence>
<dbReference type="GO" id="GO:0005737">
    <property type="term" value="C:cytoplasm"/>
    <property type="evidence" value="ECO:0007669"/>
    <property type="project" value="TreeGrafter"/>
</dbReference>
<dbReference type="PANTHER" id="PTHR10099">
    <property type="entry name" value="PHOSPHORIBOSYLFORMYLGLYCINAMIDINE SYNTHASE"/>
    <property type="match status" value="1"/>
</dbReference>
<gene>
    <name evidence="2" type="primary">purL_3</name>
    <name evidence="2" type="ORF">NCTC9601_01731</name>
</gene>
<dbReference type="InterPro" id="IPR036676">
    <property type="entry name" value="PurM-like_C_sf"/>
</dbReference>
<dbReference type="Gene3D" id="3.90.650.10">
    <property type="entry name" value="PurM-like C-terminal domain"/>
    <property type="match status" value="1"/>
</dbReference>
<sequence length="60" mass="6706">MRCRPWWRSVNCWAYHDRSDGGLLVTLAEMAFTGHCGVEADIAALGDDHLAALFNEELGR</sequence>